<dbReference type="InterPro" id="IPR007712">
    <property type="entry name" value="RelE/ParE_toxin"/>
</dbReference>
<gene>
    <name evidence="3" type="ORF">HDA36_003361</name>
</gene>
<sequence length="86" mass="9761">MTGYKTVFRPEARAELRELPRGAAMGILRELSELEGDPFGFNTTALVGDPDLRRLRVGDYRVVYSVEAGRLIIWVMKVGRRSSVYE</sequence>
<evidence type="ECO:0000256" key="1">
    <source>
        <dbReference type="ARBA" id="ARBA00006226"/>
    </source>
</evidence>
<keyword evidence="2" id="KW-1277">Toxin-antitoxin system</keyword>
<dbReference type="Gene3D" id="3.30.2310.20">
    <property type="entry name" value="RelE-like"/>
    <property type="match status" value="1"/>
</dbReference>
<proteinExistence type="inferred from homology"/>
<dbReference type="SUPFAM" id="SSF143011">
    <property type="entry name" value="RelE-like"/>
    <property type="match status" value="1"/>
</dbReference>
<dbReference type="PANTHER" id="PTHR35601">
    <property type="entry name" value="TOXIN RELE"/>
    <property type="match status" value="1"/>
</dbReference>
<dbReference type="PANTHER" id="PTHR35601:SF1">
    <property type="entry name" value="TOXIN RELE"/>
    <property type="match status" value="1"/>
</dbReference>
<dbReference type="Pfam" id="PF05016">
    <property type="entry name" value="ParE_toxin"/>
    <property type="match status" value="1"/>
</dbReference>
<dbReference type="EMBL" id="JACHDB010000001">
    <property type="protein sequence ID" value="MBB5433277.1"/>
    <property type="molecule type" value="Genomic_DNA"/>
</dbReference>
<evidence type="ECO:0000256" key="2">
    <source>
        <dbReference type="ARBA" id="ARBA00022649"/>
    </source>
</evidence>
<dbReference type="Proteomes" id="UP000572635">
    <property type="component" value="Unassembled WGS sequence"/>
</dbReference>
<reference evidence="3 4" key="1">
    <citation type="submission" date="2020-08" db="EMBL/GenBank/DDBJ databases">
        <title>Sequencing the genomes of 1000 actinobacteria strains.</title>
        <authorList>
            <person name="Klenk H.-P."/>
        </authorList>
    </citation>
    <scope>NUCLEOTIDE SEQUENCE [LARGE SCALE GENOMIC DNA]</scope>
    <source>
        <strain evidence="3 4">DSM 44551</strain>
    </source>
</reference>
<name>A0A7W8QMM8_9ACTN</name>
<comment type="caution">
    <text evidence="3">The sequence shown here is derived from an EMBL/GenBank/DDBJ whole genome shotgun (WGS) entry which is preliminary data.</text>
</comment>
<protein>
    <submittedName>
        <fullName evidence="3">mRNA interferase RelE/StbE</fullName>
    </submittedName>
</protein>
<accession>A0A7W8QMM8</accession>
<comment type="similarity">
    <text evidence="1">Belongs to the RelE toxin family.</text>
</comment>
<dbReference type="RefSeq" id="WP_184392889.1">
    <property type="nucleotide sequence ID" value="NZ_BAAAJD010000138.1"/>
</dbReference>
<dbReference type="InterPro" id="IPR035093">
    <property type="entry name" value="RelE/ParE_toxin_dom_sf"/>
</dbReference>
<keyword evidence="4" id="KW-1185">Reference proteome</keyword>
<organism evidence="3 4">
    <name type="scientific">Nocardiopsis composta</name>
    <dbReference type="NCBI Taxonomy" id="157465"/>
    <lineage>
        <taxon>Bacteria</taxon>
        <taxon>Bacillati</taxon>
        <taxon>Actinomycetota</taxon>
        <taxon>Actinomycetes</taxon>
        <taxon>Streptosporangiales</taxon>
        <taxon>Nocardiopsidaceae</taxon>
        <taxon>Nocardiopsis</taxon>
    </lineage>
</organism>
<evidence type="ECO:0000313" key="4">
    <source>
        <dbReference type="Proteomes" id="UP000572635"/>
    </source>
</evidence>
<dbReference type="AlphaFoldDB" id="A0A7W8QMM8"/>
<evidence type="ECO:0000313" key="3">
    <source>
        <dbReference type="EMBL" id="MBB5433277.1"/>
    </source>
</evidence>